<feature type="chain" id="PRO_5008089243" evidence="1">
    <location>
        <begin position="24"/>
        <end position="140"/>
    </location>
</feature>
<protein>
    <submittedName>
        <fullName evidence="2">Uncharacterized protein</fullName>
    </submittedName>
</protein>
<evidence type="ECO:0000313" key="2">
    <source>
        <dbReference type="EMBL" id="OAM91943.1"/>
    </source>
</evidence>
<gene>
    <name evidence="2" type="ORF">AW736_26125</name>
</gene>
<proteinExistence type="predicted"/>
<accession>A0A178IPZ4</accession>
<evidence type="ECO:0000256" key="1">
    <source>
        <dbReference type="SAM" id="SignalP"/>
    </source>
</evidence>
<reference evidence="2 3" key="1">
    <citation type="submission" date="2016-01" db="EMBL/GenBank/DDBJ databases">
        <title>High potential of lignocellulose degradation of a new Verrucomicrobia species.</title>
        <authorList>
            <person name="Wang Y."/>
            <person name="Shi Y."/>
            <person name="Qiu Z."/>
            <person name="Liu S."/>
            <person name="Yang H."/>
        </authorList>
    </citation>
    <scope>NUCLEOTIDE SEQUENCE [LARGE SCALE GENOMIC DNA]</scope>
    <source>
        <strain evidence="2 3">TSB47</strain>
    </source>
</reference>
<dbReference type="STRING" id="1184151.AW736_26125"/>
<dbReference type="Proteomes" id="UP000078486">
    <property type="component" value="Unassembled WGS sequence"/>
</dbReference>
<keyword evidence="1" id="KW-0732">Signal</keyword>
<name>A0A178IPZ4_9BACT</name>
<dbReference type="RefSeq" id="WP_068773231.1">
    <property type="nucleotide sequence ID" value="NZ_CP109796.1"/>
</dbReference>
<dbReference type="EMBL" id="LRRQ01000002">
    <property type="protein sequence ID" value="OAM91943.1"/>
    <property type="molecule type" value="Genomic_DNA"/>
</dbReference>
<evidence type="ECO:0000313" key="3">
    <source>
        <dbReference type="Proteomes" id="UP000078486"/>
    </source>
</evidence>
<feature type="signal peptide" evidence="1">
    <location>
        <begin position="1"/>
        <end position="23"/>
    </location>
</feature>
<comment type="caution">
    <text evidence="2">The sequence shown here is derived from an EMBL/GenBank/DDBJ whole genome shotgun (WGS) entry which is preliminary data.</text>
</comment>
<sequence>MKATLLAWPIVMLGLAGSAGLRAQTVNTTTIFNSSQTYTLGAGGTFTGSSSVSRTSALITVNNGNLTFSTSGVAALLKPSNNVNTADGYGGAINVTAASNGSLFINGSYGNILISANTNTAANNHPHLHRQHWHGVGLRA</sequence>
<keyword evidence="3" id="KW-1185">Reference proteome</keyword>
<dbReference type="AlphaFoldDB" id="A0A178IPZ4"/>
<organism evidence="2 3">
    <name type="scientific">Termitidicoccus mucosus</name>
    <dbReference type="NCBI Taxonomy" id="1184151"/>
    <lineage>
        <taxon>Bacteria</taxon>
        <taxon>Pseudomonadati</taxon>
        <taxon>Verrucomicrobiota</taxon>
        <taxon>Opitutia</taxon>
        <taxon>Opitutales</taxon>
        <taxon>Opitutaceae</taxon>
        <taxon>Termitidicoccus</taxon>
    </lineage>
</organism>